<dbReference type="RefSeq" id="WP_301190438.1">
    <property type="nucleotide sequence ID" value="NZ_JAPDPJ010000020.1"/>
</dbReference>
<protein>
    <submittedName>
        <fullName evidence="1">Pyridoxamine 5'-phosphate oxidase family protein</fullName>
    </submittedName>
</protein>
<comment type="caution">
    <text evidence="1">The sequence shown here is derived from an EMBL/GenBank/DDBJ whole genome shotgun (WGS) entry which is preliminary data.</text>
</comment>
<dbReference type="Gene3D" id="2.30.110.10">
    <property type="entry name" value="Electron Transport, Fmn-binding Protein, Chain A"/>
    <property type="match status" value="1"/>
</dbReference>
<evidence type="ECO:0000313" key="2">
    <source>
        <dbReference type="Proteomes" id="UP001209229"/>
    </source>
</evidence>
<accession>A0AAE3M4A7</accession>
<dbReference type="InterPro" id="IPR024747">
    <property type="entry name" value="Pyridox_Oxase-rel"/>
</dbReference>
<reference evidence="1" key="1">
    <citation type="submission" date="2022-10" db="EMBL/GenBank/DDBJ databases">
        <authorList>
            <person name="Yu W.X."/>
        </authorList>
    </citation>
    <scope>NUCLEOTIDE SEQUENCE</scope>
    <source>
        <strain evidence="1">AAT</strain>
    </source>
</reference>
<organism evidence="1 2">
    <name type="scientific">Plebeiibacterium sediminum</name>
    <dbReference type="NCBI Taxonomy" id="2992112"/>
    <lineage>
        <taxon>Bacteria</taxon>
        <taxon>Pseudomonadati</taxon>
        <taxon>Bacteroidota</taxon>
        <taxon>Bacteroidia</taxon>
        <taxon>Marinilabiliales</taxon>
        <taxon>Marinilabiliaceae</taxon>
        <taxon>Plebeiibacterium</taxon>
    </lineage>
</organism>
<proteinExistence type="predicted"/>
<dbReference type="Pfam" id="PF12900">
    <property type="entry name" value="Pyridox_ox_2"/>
    <property type="match status" value="1"/>
</dbReference>
<dbReference type="EMBL" id="JAPDPJ010000020">
    <property type="protein sequence ID" value="MCW3786874.1"/>
    <property type="molecule type" value="Genomic_DNA"/>
</dbReference>
<dbReference type="Proteomes" id="UP001209229">
    <property type="component" value="Unassembled WGS sequence"/>
</dbReference>
<dbReference type="PANTHER" id="PTHR34071">
    <property type="entry name" value="5-NITROIMIDAZOLE ANTIBIOTICS RESISTANCE PROTEIN, NIMA-FAMILY-RELATED PROTEIN-RELATED"/>
    <property type="match status" value="1"/>
</dbReference>
<name>A0AAE3M4A7_9BACT</name>
<dbReference type="InterPro" id="IPR012349">
    <property type="entry name" value="Split_barrel_FMN-bd"/>
</dbReference>
<dbReference type="PANTHER" id="PTHR34071:SF2">
    <property type="entry name" value="FLAVIN-NUCLEOTIDE-BINDING PROTEIN"/>
    <property type="match status" value="1"/>
</dbReference>
<gene>
    <name evidence="1" type="ORF">OM075_10375</name>
</gene>
<sequence length="155" mass="17290">MENRMKEHQLTAEEIEQILSISKVGHLATHNTDGYPYVVPVHFASEKDVIYIHGLNRGTKLANIKSNNKICFEVANMEGLILDDKACDVNTKYKSVVIFGTASLVDSKEEKIEALNKIVGKYTPQLSGQEYPENMLKGTGVIKIKVVTVTGKYYV</sequence>
<dbReference type="AlphaFoldDB" id="A0AAE3M4A7"/>
<keyword evidence="2" id="KW-1185">Reference proteome</keyword>
<dbReference type="SUPFAM" id="SSF50475">
    <property type="entry name" value="FMN-binding split barrel"/>
    <property type="match status" value="1"/>
</dbReference>
<evidence type="ECO:0000313" key="1">
    <source>
        <dbReference type="EMBL" id="MCW3786874.1"/>
    </source>
</evidence>